<keyword evidence="6" id="KW-1185">Reference proteome</keyword>
<dbReference type="GeneID" id="27352565"/>
<evidence type="ECO:0008006" key="7">
    <source>
        <dbReference type="Google" id="ProtNLM"/>
    </source>
</evidence>
<name>A0A0D2CD44_9EURO</name>
<dbReference type="CDD" id="cd13777">
    <property type="entry name" value="Aar2_N"/>
    <property type="match status" value="1"/>
</dbReference>
<evidence type="ECO:0000313" key="5">
    <source>
        <dbReference type="EMBL" id="KIW47832.1"/>
    </source>
</evidence>
<comment type="similarity">
    <text evidence="1">Belongs to the AAR2 family.</text>
</comment>
<dbReference type="PANTHER" id="PTHR12689">
    <property type="entry name" value="A1 CISTRON SPLICING FACTOR AAR2-RELATED"/>
    <property type="match status" value="1"/>
</dbReference>
<reference evidence="5 6" key="1">
    <citation type="submission" date="2015-01" db="EMBL/GenBank/DDBJ databases">
        <title>The Genome Sequence of Exophiala oligosperma CBS72588.</title>
        <authorList>
            <consortium name="The Broad Institute Genomics Platform"/>
            <person name="Cuomo C."/>
            <person name="de Hoog S."/>
            <person name="Gorbushina A."/>
            <person name="Stielow B."/>
            <person name="Teixiera M."/>
            <person name="Abouelleil A."/>
            <person name="Chapman S.B."/>
            <person name="Priest M."/>
            <person name="Young S.K."/>
            <person name="Wortman J."/>
            <person name="Nusbaum C."/>
            <person name="Birren B."/>
        </authorList>
    </citation>
    <scope>NUCLEOTIDE SEQUENCE [LARGE SCALE GENOMIC DNA]</scope>
    <source>
        <strain evidence="5 6">CBS 72588</strain>
    </source>
</reference>
<feature type="domain" description="AAR2 C-terminal" evidence="3">
    <location>
        <begin position="199"/>
        <end position="376"/>
    </location>
</feature>
<dbReference type="PANTHER" id="PTHR12689:SF4">
    <property type="entry name" value="PROTEIN AAR2 HOMOLOG"/>
    <property type="match status" value="1"/>
</dbReference>
<accession>A0A0D2CD44</accession>
<evidence type="ECO:0000313" key="6">
    <source>
        <dbReference type="Proteomes" id="UP000053342"/>
    </source>
</evidence>
<dbReference type="RefSeq" id="XP_016268048.1">
    <property type="nucleotide sequence ID" value="XM_016400995.1"/>
</dbReference>
<evidence type="ECO:0000256" key="2">
    <source>
        <dbReference type="SAM" id="MobiDB-lite"/>
    </source>
</evidence>
<dbReference type="Pfam" id="PF20981">
    <property type="entry name" value="AAR2_1st"/>
    <property type="match status" value="1"/>
</dbReference>
<feature type="compositionally biased region" description="Polar residues" evidence="2">
    <location>
        <begin position="121"/>
        <end position="130"/>
    </location>
</feature>
<evidence type="ECO:0000259" key="4">
    <source>
        <dbReference type="Pfam" id="PF20981"/>
    </source>
</evidence>
<sequence length="418" mass="46004">MESPTILILSLPPKTFIGVDLLSFTASPNFHGITNITPGLHFIYTGTDASLSIRHGRWVNITSQSHIQVLQWSPATESLDLLDPTCATARSAVNTISPQGLVDYPALQDATSDLASREACASQTDTSGTKDQGDGSERGESTDYPSMISHVSPALLTRILTPAWVVSSISSAPSDAEIIPGLSHLEASNALHQSPLDLLPIDLKQTWADEDIGRTRTDRARDRSWYLGHLIESVTPTEADRAVGARQVLGELQFCFLMVLTLANYSCLEQWKRLLDVIFSCQSSIREAEAFFVETVKGFQQQVAHIDDVEGGLFEMRDEGGSAWLRKTWGRFRATVDEVLNDPDEKSQGSAQEKGVALKKEVEKVQTLFEQKYGWASEKDILRRGMLELEDGERIEVSMSGADEDEETGEYAPVVVDT</sequence>
<evidence type="ECO:0000259" key="3">
    <source>
        <dbReference type="Pfam" id="PF05282"/>
    </source>
</evidence>
<dbReference type="EMBL" id="KN847332">
    <property type="protein sequence ID" value="KIW47832.1"/>
    <property type="molecule type" value="Genomic_DNA"/>
</dbReference>
<evidence type="ECO:0000256" key="1">
    <source>
        <dbReference type="ARBA" id="ARBA00006281"/>
    </source>
</evidence>
<dbReference type="STRING" id="215243.A0A0D2CD44"/>
<dbReference type="CDD" id="cd13778">
    <property type="entry name" value="Aar2_C"/>
    <property type="match status" value="1"/>
</dbReference>
<organism evidence="5 6">
    <name type="scientific">Exophiala oligosperma</name>
    <dbReference type="NCBI Taxonomy" id="215243"/>
    <lineage>
        <taxon>Eukaryota</taxon>
        <taxon>Fungi</taxon>
        <taxon>Dikarya</taxon>
        <taxon>Ascomycota</taxon>
        <taxon>Pezizomycotina</taxon>
        <taxon>Eurotiomycetes</taxon>
        <taxon>Chaetothyriomycetidae</taxon>
        <taxon>Chaetothyriales</taxon>
        <taxon>Herpotrichiellaceae</taxon>
        <taxon>Exophiala</taxon>
    </lineage>
</organism>
<dbReference type="GO" id="GO:0000244">
    <property type="term" value="P:spliceosomal tri-snRNP complex assembly"/>
    <property type="evidence" value="ECO:0007669"/>
    <property type="project" value="TreeGrafter"/>
</dbReference>
<protein>
    <recommendedName>
        <fullName evidence="7">A1 cistron-splicing factor AAR2</fullName>
    </recommendedName>
</protein>
<dbReference type="Gene3D" id="2.60.34.20">
    <property type="match status" value="1"/>
</dbReference>
<dbReference type="VEuPathDB" id="FungiDB:PV06_00491"/>
<dbReference type="OrthoDB" id="201752at2759"/>
<feature type="region of interest" description="Disordered" evidence="2">
    <location>
        <begin position="115"/>
        <end position="146"/>
    </location>
</feature>
<proteinExistence type="inferred from homology"/>
<dbReference type="InterPro" id="IPR007946">
    <property type="entry name" value="AAR2"/>
</dbReference>
<feature type="region of interest" description="Disordered" evidence="2">
    <location>
        <begin position="397"/>
        <end position="418"/>
    </location>
</feature>
<dbReference type="InterPro" id="IPR033647">
    <property type="entry name" value="Aar2_N"/>
</dbReference>
<feature type="domain" description="AAR2 N-terminal" evidence="4">
    <location>
        <begin position="3"/>
        <end position="160"/>
    </location>
</feature>
<gene>
    <name evidence="5" type="ORF">PV06_00491</name>
</gene>
<feature type="compositionally biased region" description="Basic and acidic residues" evidence="2">
    <location>
        <begin position="131"/>
        <end position="141"/>
    </location>
</feature>
<dbReference type="Gene3D" id="1.25.40.550">
    <property type="entry name" value="Aar2, C-terminal domain-like"/>
    <property type="match status" value="1"/>
</dbReference>
<dbReference type="InterPro" id="IPR033648">
    <property type="entry name" value="AAR2_C"/>
</dbReference>
<dbReference type="InterPro" id="IPR038514">
    <property type="entry name" value="AAR2_C_sf"/>
</dbReference>
<dbReference type="Proteomes" id="UP000053342">
    <property type="component" value="Unassembled WGS sequence"/>
</dbReference>
<dbReference type="Pfam" id="PF05282">
    <property type="entry name" value="AAR2"/>
    <property type="match status" value="1"/>
</dbReference>
<dbReference type="InterPro" id="IPR038516">
    <property type="entry name" value="AAR2_N_sf"/>
</dbReference>
<dbReference type="HOGENOM" id="CLU_024943_2_0_1"/>
<dbReference type="AlphaFoldDB" id="A0A0D2CD44"/>